<evidence type="ECO:0000256" key="9">
    <source>
        <dbReference type="SAM" id="Phobius"/>
    </source>
</evidence>
<evidence type="ECO:0000256" key="3">
    <source>
        <dbReference type="ARBA" id="ARBA00022630"/>
    </source>
</evidence>
<dbReference type="Proteomes" id="UP001304515">
    <property type="component" value="Chromosome"/>
</dbReference>
<sequence length="419" mass="47435">MKKKKKVIVVGGGFAGIKLVQNLDERLFDILLIDKINHHQFQPLFYQVATSQIEPSSISFPLRNIFKRNKNVHIRLAEVLSVDRANNKIMTTIGEFNYDYLVLAIGCTTNFFGNENIEKNALTLKSTYDAITIRNHILQTFEKIISADEEEKETLLNLVIVGAGPTGVELSGAFAEIKNHILPKDYRGIDFSKFRIYLIEGSKNTLNNMSEDSKKESKRYLEQMGVTLYTETFVNDYDGTTVTLNTGEQIKTKTVIWAAGVTGNKIEGFAKEEMASGNRLKVDRTNKVLGTENIYAVGDIALMETPNYPKGHPQVANVAINQAKTLVKNLKLITENKPTVVFEYIDRGSMATVGRNKAVVDLPKFHFKGYFAWLVWMFLHLMLILSVKNKLIIFINWAWAYVTKDTSLRLILTPNKPKK</sequence>
<dbReference type="PRINTS" id="PR00411">
    <property type="entry name" value="PNDRDTASEI"/>
</dbReference>
<dbReference type="AlphaFoldDB" id="A0AA96F2N7"/>
<accession>A0AA96ETZ8</accession>
<keyword evidence="9" id="KW-1133">Transmembrane helix</keyword>
<feature type="domain" description="FAD/NAD(P)-binding" evidence="10">
    <location>
        <begin position="5"/>
        <end position="323"/>
    </location>
</feature>
<keyword evidence="9" id="KW-0812">Transmembrane</keyword>
<reference evidence="13 14" key="1">
    <citation type="submission" date="2023-09" db="EMBL/GenBank/DDBJ databases">
        <title>Flavobacterium sp. a novel bacteria isolate from Pepper rhizosphere.</title>
        <authorList>
            <person name="Peng Y."/>
            <person name="Lee J."/>
        </authorList>
    </citation>
    <scope>NUCLEOTIDE SEQUENCE [LARGE SCALE GENOMIC DNA]</scope>
    <source>
        <strain evidence="12">PMR2A8</strain>
        <strain evidence="13 14">PMTSA4</strain>
    </source>
</reference>
<feature type="domain" description="External alternative NADH-ubiquinone oxidoreductase-like C-terminal" evidence="11">
    <location>
        <begin position="347"/>
        <end position="399"/>
    </location>
</feature>
<evidence type="ECO:0000256" key="7">
    <source>
        <dbReference type="ARBA" id="ARBA00023027"/>
    </source>
</evidence>
<evidence type="ECO:0000259" key="11">
    <source>
        <dbReference type="Pfam" id="PF22366"/>
    </source>
</evidence>
<keyword evidence="7" id="KW-0520">NAD</keyword>
<dbReference type="Gene3D" id="3.50.50.100">
    <property type="match status" value="1"/>
</dbReference>
<dbReference type="EC" id="1.6.5.9" evidence="2"/>
<dbReference type="InterPro" id="IPR023753">
    <property type="entry name" value="FAD/NAD-binding_dom"/>
</dbReference>
<keyword evidence="9" id="KW-0472">Membrane</keyword>
<dbReference type="InterPro" id="IPR036188">
    <property type="entry name" value="FAD/NAD-bd_sf"/>
</dbReference>
<keyword evidence="6 13" id="KW-0560">Oxidoreductase</keyword>
<evidence type="ECO:0000313" key="14">
    <source>
        <dbReference type="Proteomes" id="UP001304515"/>
    </source>
</evidence>
<dbReference type="GO" id="GO:0050136">
    <property type="term" value="F:NADH dehydrogenase (quinone) (non-electrogenic) activity"/>
    <property type="evidence" value="ECO:0007669"/>
    <property type="project" value="UniProtKB-EC"/>
</dbReference>
<comment type="similarity">
    <text evidence="1">Belongs to the NADH dehydrogenase family.</text>
</comment>
<evidence type="ECO:0000256" key="5">
    <source>
        <dbReference type="ARBA" id="ARBA00022946"/>
    </source>
</evidence>
<evidence type="ECO:0000256" key="8">
    <source>
        <dbReference type="ARBA" id="ARBA00047599"/>
    </source>
</evidence>
<keyword evidence="3" id="KW-0285">Flavoprotein</keyword>
<dbReference type="PANTHER" id="PTHR43706">
    <property type="entry name" value="NADH DEHYDROGENASE"/>
    <property type="match status" value="1"/>
</dbReference>
<dbReference type="SUPFAM" id="SSF51905">
    <property type="entry name" value="FAD/NAD(P)-binding domain"/>
    <property type="match status" value="2"/>
</dbReference>
<dbReference type="PRINTS" id="PR00368">
    <property type="entry name" value="FADPNR"/>
</dbReference>
<keyword evidence="14" id="KW-1185">Reference proteome</keyword>
<dbReference type="InterPro" id="IPR054585">
    <property type="entry name" value="NDH2-like_C"/>
</dbReference>
<protein>
    <recommendedName>
        <fullName evidence="2">NADH:ubiquinone reductase (non-electrogenic)</fullName>
        <ecNumber evidence="2">1.6.5.9</ecNumber>
    </recommendedName>
</protein>
<evidence type="ECO:0000256" key="1">
    <source>
        <dbReference type="ARBA" id="ARBA00005272"/>
    </source>
</evidence>
<evidence type="ECO:0000313" key="13">
    <source>
        <dbReference type="EMBL" id="WNM22489.1"/>
    </source>
</evidence>
<dbReference type="PANTHER" id="PTHR43706:SF47">
    <property type="entry name" value="EXTERNAL NADH-UBIQUINONE OXIDOREDUCTASE 1, MITOCHONDRIAL-RELATED"/>
    <property type="match status" value="1"/>
</dbReference>
<evidence type="ECO:0000256" key="4">
    <source>
        <dbReference type="ARBA" id="ARBA00022827"/>
    </source>
</evidence>
<proteinExistence type="inferred from homology"/>
<accession>A0AA96F2N7</accession>
<keyword evidence="5" id="KW-0809">Transit peptide</keyword>
<organism evidence="13 14">
    <name type="scientific">Flavobacterium capsici</name>
    <dbReference type="NCBI Taxonomy" id="3075618"/>
    <lineage>
        <taxon>Bacteria</taxon>
        <taxon>Pseudomonadati</taxon>
        <taxon>Bacteroidota</taxon>
        <taxon>Flavobacteriia</taxon>
        <taxon>Flavobacteriales</taxon>
        <taxon>Flavobacteriaceae</taxon>
        <taxon>Flavobacterium</taxon>
    </lineage>
</organism>
<dbReference type="RefSeq" id="WP_313322354.1">
    <property type="nucleotide sequence ID" value="NZ_CP134878.1"/>
</dbReference>
<dbReference type="EMBL" id="CP134890">
    <property type="protein sequence ID" value="WNM22489.1"/>
    <property type="molecule type" value="Genomic_DNA"/>
</dbReference>
<evidence type="ECO:0000313" key="12">
    <source>
        <dbReference type="EMBL" id="WNM18438.1"/>
    </source>
</evidence>
<dbReference type="Pfam" id="PF07992">
    <property type="entry name" value="Pyr_redox_2"/>
    <property type="match status" value="1"/>
</dbReference>
<name>A0AA96F2N7_9FLAO</name>
<feature type="transmembrane region" description="Helical" evidence="9">
    <location>
        <begin position="370"/>
        <end position="387"/>
    </location>
</feature>
<comment type="catalytic activity">
    <reaction evidence="8">
        <text>a quinone + NADH + H(+) = a quinol + NAD(+)</text>
        <dbReference type="Rhea" id="RHEA:46160"/>
        <dbReference type="ChEBI" id="CHEBI:15378"/>
        <dbReference type="ChEBI" id="CHEBI:24646"/>
        <dbReference type="ChEBI" id="CHEBI:57540"/>
        <dbReference type="ChEBI" id="CHEBI:57945"/>
        <dbReference type="ChEBI" id="CHEBI:132124"/>
        <dbReference type="EC" id="1.6.5.9"/>
    </reaction>
</comment>
<evidence type="ECO:0000256" key="6">
    <source>
        <dbReference type="ARBA" id="ARBA00023002"/>
    </source>
</evidence>
<keyword evidence="4" id="KW-0274">FAD</keyword>
<gene>
    <name evidence="13" type="ORF">RN605_03790</name>
    <name evidence="12" type="ORF">RN608_10490</name>
</gene>
<dbReference type="EMBL" id="CP134878">
    <property type="protein sequence ID" value="WNM18438.1"/>
    <property type="molecule type" value="Genomic_DNA"/>
</dbReference>
<dbReference type="KEGG" id="fcj:RN605_03790"/>
<evidence type="ECO:0000256" key="2">
    <source>
        <dbReference type="ARBA" id="ARBA00012637"/>
    </source>
</evidence>
<dbReference type="Pfam" id="PF22366">
    <property type="entry name" value="NDH2_C"/>
    <property type="match status" value="1"/>
</dbReference>
<evidence type="ECO:0000259" key="10">
    <source>
        <dbReference type="Pfam" id="PF07992"/>
    </source>
</evidence>
<dbReference type="InterPro" id="IPR045024">
    <property type="entry name" value="NDH-2"/>
</dbReference>